<dbReference type="RefSeq" id="WP_188406192.1">
    <property type="nucleotide sequence ID" value="NZ_BMGL01000008.1"/>
</dbReference>
<keyword evidence="3 5" id="KW-0175">Coiled coil</keyword>
<sequence length="405" mass="46915">MEFIFVGISLVVALFLGLFLGQKMKKSKIEVLENQLQKQDKIENQKNEFQQELTREQTKNLHLQEKLADQKSDLVQLEKRFKTEFENLAQKILEQKTEKFTEVNQKNIHQILSPLQEKIKHFEAQVSKNNETFLKENSKLEQQLKQLNEQNIRIAEEAQNLTKALKGDNKMQGNWGEVILERVLEKSGLTKGIEYDVQVATKNESGKTQLPDVIVHLPDQRKMIIDAKVSLTAYERYMSTDDKKEKEQALKAHLLSLKNHIKGLKDKKYEDLHHEKSPDFVLLFIPVEPALFLAQSEDTNFFYEAFQQNILLVSPTTLLSTLRTVEMIWKTEKQQQNAMEIAKHAGNLHDKFANLIEELETLGNRIDSSKDKFDDAMKKLTGKQNLIKDIKKLKVLGVPTKKHLS</sequence>
<proteinExistence type="inferred from homology"/>
<accession>A0A917E8G9</accession>
<keyword evidence="7" id="KW-1185">Reference proteome</keyword>
<gene>
    <name evidence="6" type="primary">rmuC</name>
    <name evidence="6" type="ORF">GCM10010831_14800</name>
</gene>
<dbReference type="PANTHER" id="PTHR30563">
    <property type="entry name" value="DNA RECOMBINATION PROTEIN RMUC"/>
    <property type="match status" value="1"/>
</dbReference>
<comment type="caution">
    <text evidence="6">The sequence shown here is derived from an EMBL/GenBank/DDBJ whole genome shotgun (WGS) entry which is preliminary data.</text>
</comment>
<comment type="similarity">
    <text evidence="2">Belongs to the RmuC family.</text>
</comment>
<organism evidence="6 7">
    <name type="scientific">Psychroflexus salis</name>
    <dbReference type="NCBI Taxonomy" id="1526574"/>
    <lineage>
        <taxon>Bacteria</taxon>
        <taxon>Pseudomonadati</taxon>
        <taxon>Bacteroidota</taxon>
        <taxon>Flavobacteriia</taxon>
        <taxon>Flavobacteriales</taxon>
        <taxon>Flavobacteriaceae</taxon>
        <taxon>Psychroflexus</taxon>
    </lineage>
</organism>
<evidence type="ECO:0000313" key="7">
    <source>
        <dbReference type="Proteomes" id="UP000599688"/>
    </source>
</evidence>
<evidence type="ECO:0000256" key="2">
    <source>
        <dbReference type="ARBA" id="ARBA00009840"/>
    </source>
</evidence>
<feature type="coiled-coil region" evidence="5">
    <location>
        <begin position="32"/>
        <end position="80"/>
    </location>
</feature>
<comment type="function">
    <text evidence="1">Involved in DNA recombination.</text>
</comment>
<dbReference type="GO" id="GO:0006310">
    <property type="term" value="P:DNA recombination"/>
    <property type="evidence" value="ECO:0007669"/>
    <property type="project" value="UniProtKB-KW"/>
</dbReference>
<evidence type="ECO:0000256" key="5">
    <source>
        <dbReference type="SAM" id="Coils"/>
    </source>
</evidence>
<dbReference type="InterPro" id="IPR003798">
    <property type="entry name" value="DNA_recombination_RmuC"/>
</dbReference>
<evidence type="ECO:0000313" key="6">
    <source>
        <dbReference type="EMBL" id="GGE14484.1"/>
    </source>
</evidence>
<name>A0A917E8G9_9FLAO</name>
<dbReference type="Proteomes" id="UP000599688">
    <property type="component" value="Unassembled WGS sequence"/>
</dbReference>
<dbReference type="PANTHER" id="PTHR30563:SF0">
    <property type="entry name" value="DNA RECOMBINATION PROTEIN RMUC"/>
    <property type="match status" value="1"/>
</dbReference>
<protein>
    <submittedName>
        <fullName evidence="6">DNA recombination protein RmuC</fullName>
    </submittedName>
</protein>
<evidence type="ECO:0000256" key="4">
    <source>
        <dbReference type="ARBA" id="ARBA00023172"/>
    </source>
</evidence>
<dbReference type="EMBL" id="BMGL01000008">
    <property type="protein sequence ID" value="GGE14484.1"/>
    <property type="molecule type" value="Genomic_DNA"/>
</dbReference>
<evidence type="ECO:0000256" key="1">
    <source>
        <dbReference type="ARBA" id="ARBA00003416"/>
    </source>
</evidence>
<evidence type="ECO:0000256" key="3">
    <source>
        <dbReference type="ARBA" id="ARBA00023054"/>
    </source>
</evidence>
<feature type="coiled-coil region" evidence="5">
    <location>
        <begin position="130"/>
        <end position="164"/>
    </location>
</feature>
<dbReference type="AlphaFoldDB" id="A0A917E8G9"/>
<dbReference type="Pfam" id="PF02646">
    <property type="entry name" value="RmuC"/>
    <property type="match status" value="1"/>
</dbReference>
<keyword evidence="4" id="KW-0233">DNA recombination</keyword>
<reference evidence="6 7" key="1">
    <citation type="journal article" date="2014" name="Int. J. Syst. Evol. Microbiol.">
        <title>Complete genome sequence of Corynebacterium casei LMG S-19264T (=DSM 44701T), isolated from a smear-ripened cheese.</title>
        <authorList>
            <consortium name="US DOE Joint Genome Institute (JGI-PGF)"/>
            <person name="Walter F."/>
            <person name="Albersmeier A."/>
            <person name="Kalinowski J."/>
            <person name="Ruckert C."/>
        </authorList>
    </citation>
    <scope>NUCLEOTIDE SEQUENCE [LARGE SCALE GENOMIC DNA]</scope>
    <source>
        <strain evidence="6 7">CGMCC 1.12925</strain>
    </source>
</reference>